<dbReference type="AlphaFoldDB" id="A0A2P2MIZ6"/>
<name>A0A2P2MIZ6_RHIMU</name>
<dbReference type="EMBL" id="GGEC01049724">
    <property type="protein sequence ID" value="MBX30208.1"/>
    <property type="molecule type" value="Transcribed_RNA"/>
</dbReference>
<protein>
    <submittedName>
        <fullName evidence="1">T-complex protein 1 subunit eta-like</fullName>
    </submittedName>
</protein>
<accession>A0A2P2MIZ6</accession>
<sequence>MHVTTRYLGVLGLGNVDEDLGGGMDNIEQLHNGGAVVGNGDISFVVVDEFVHASGTQGGSNDVGHRSAGVDVADQLCLPLRRVGPLLQQYDLRLQHGCHFWRFRSLNREREREGEGEGELGFRLGFVREMTARITTSKTTTYRPV</sequence>
<organism evidence="1">
    <name type="scientific">Rhizophora mucronata</name>
    <name type="common">Asiatic mangrove</name>
    <dbReference type="NCBI Taxonomy" id="61149"/>
    <lineage>
        <taxon>Eukaryota</taxon>
        <taxon>Viridiplantae</taxon>
        <taxon>Streptophyta</taxon>
        <taxon>Embryophyta</taxon>
        <taxon>Tracheophyta</taxon>
        <taxon>Spermatophyta</taxon>
        <taxon>Magnoliopsida</taxon>
        <taxon>eudicotyledons</taxon>
        <taxon>Gunneridae</taxon>
        <taxon>Pentapetalae</taxon>
        <taxon>rosids</taxon>
        <taxon>fabids</taxon>
        <taxon>Malpighiales</taxon>
        <taxon>Rhizophoraceae</taxon>
        <taxon>Rhizophora</taxon>
    </lineage>
</organism>
<reference evidence="1" key="1">
    <citation type="submission" date="2018-02" db="EMBL/GenBank/DDBJ databases">
        <title>Rhizophora mucronata_Transcriptome.</title>
        <authorList>
            <person name="Meera S.P."/>
            <person name="Sreeshan A."/>
            <person name="Augustine A."/>
        </authorList>
    </citation>
    <scope>NUCLEOTIDE SEQUENCE</scope>
    <source>
        <tissue evidence="1">Leaf</tissue>
    </source>
</reference>
<proteinExistence type="predicted"/>
<evidence type="ECO:0000313" key="1">
    <source>
        <dbReference type="EMBL" id="MBX30208.1"/>
    </source>
</evidence>